<protein>
    <submittedName>
        <fullName evidence="2">DUF3306 domain-containing protein</fullName>
    </submittedName>
</protein>
<dbReference type="Pfam" id="PF11748">
    <property type="entry name" value="DUF3306"/>
    <property type="match status" value="1"/>
</dbReference>
<reference evidence="3" key="1">
    <citation type="submission" date="2018-07" db="EMBL/GenBank/DDBJ databases">
        <authorList>
            <person name="Safronova V.I."/>
            <person name="Chirak E.R."/>
            <person name="Sazanova A.L."/>
        </authorList>
    </citation>
    <scope>NUCLEOTIDE SEQUENCE [LARGE SCALE GENOMIC DNA]</scope>
    <source>
        <strain evidence="3">RCAM04685</strain>
    </source>
</reference>
<evidence type="ECO:0000256" key="1">
    <source>
        <dbReference type="SAM" id="MobiDB-lite"/>
    </source>
</evidence>
<feature type="compositionally biased region" description="Low complexity" evidence="1">
    <location>
        <begin position="203"/>
        <end position="214"/>
    </location>
</feature>
<sequence>MRHRPPAAAGHREAPVSEARDGFLSRWSRLKREGEPAPRTEAGSASVSAPSSEEVSLPDGKPLEELIAELPRVEDLVPGQNLAVFMQAWVPDALRNAALQRMWLLDPAIRDYVSPALDYAHDYNTPGGAPGFGTIETTQEMVREVSEMFDRALLRGRPADSCGTAGDDDGNLSQGDEDEPGNDAAAQRERIIRKSDGPAGNRLPQQPIAQLPAPDVAQPDRAATAPHNTPADETLARPPGRRHGSALPG</sequence>
<feature type="region of interest" description="Disordered" evidence="1">
    <location>
        <begin position="156"/>
        <end position="249"/>
    </location>
</feature>
<accession>A0A370KXH4</accession>
<evidence type="ECO:0000313" key="3">
    <source>
        <dbReference type="Proteomes" id="UP000255207"/>
    </source>
</evidence>
<dbReference type="Proteomes" id="UP000255207">
    <property type="component" value="Unassembled WGS sequence"/>
</dbReference>
<feature type="compositionally biased region" description="Basic residues" evidence="1">
    <location>
        <begin position="239"/>
        <end position="249"/>
    </location>
</feature>
<name>A0A370KXH4_9HYPH</name>
<evidence type="ECO:0000313" key="2">
    <source>
        <dbReference type="EMBL" id="RDJ19704.1"/>
    </source>
</evidence>
<feature type="compositionally biased region" description="Low complexity" evidence="1">
    <location>
        <begin position="44"/>
        <end position="58"/>
    </location>
</feature>
<comment type="caution">
    <text evidence="2">The sequence shown here is derived from an EMBL/GenBank/DDBJ whole genome shotgun (WGS) entry which is preliminary data.</text>
</comment>
<proteinExistence type="predicted"/>
<feature type="compositionally biased region" description="Acidic residues" evidence="1">
    <location>
        <begin position="166"/>
        <end position="181"/>
    </location>
</feature>
<organism evidence="2 3">
    <name type="scientific">Bosea caraganae</name>
    <dbReference type="NCBI Taxonomy" id="2763117"/>
    <lineage>
        <taxon>Bacteria</taxon>
        <taxon>Pseudomonadati</taxon>
        <taxon>Pseudomonadota</taxon>
        <taxon>Alphaproteobacteria</taxon>
        <taxon>Hyphomicrobiales</taxon>
        <taxon>Boseaceae</taxon>
        <taxon>Bosea</taxon>
    </lineage>
</organism>
<keyword evidence="3" id="KW-1185">Reference proteome</keyword>
<dbReference type="EMBL" id="QQTP01000030">
    <property type="protein sequence ID" value="RDJ19704.1"/>
    <property type="molecule type" value="Genomic_DNA"/>
</dbReference>
<dbReference type="AlphaFoldDB" id="A0A370KXH4"/>
<gene>
    <name evidence="2" type="ORF">DWE98_28445</name>
</gene>
<feature type="region of interest" description="Disordered" evidence="1">
    <location>
        <begin position="1"/>
        <end position="60"/>
    </location>
</feature>
<feature type="compositionally biased region" description="Basic and acidic residues" evidence="1">
    <location>
        <begin position="186"/>
        <end position="196"/>
    </location>
</feature>
<feature type="compositionally biased region" description="Basic and acidic residues" evidence="1">
    <location>
        <begin position="10"/>
        <end position="23"/>
    </location>
</feature>
<dbReference type="InterPro" id="IPR021735">
    <property type="entry name" value="DUF3306"/>
</dbReference>
<dbReference type="OrthoDB" id="8100830at2"/>